<dbReference type="CDD" id="cd13544">
    <property type="entry name" value="PBP2_Fbp_like_1"/>
    <property type="match status" value="1"/>
</dbReference>
<dbReference type="AlphaFoldDB" id="A0A3S8RQJ5"/>
<dbReference type="PIRSF" id="PIRSF002825">
    <property type="entry name" value="CfbpA"/>
    <property type="match status" value="1"/>
</dbReference>
<evidence type="ECO:0000256" key="1">
    <source>
        <dbReference type="ARBA" id="ARBA00022729"/>
    </source>
</evidence>
<dbReference type="OrthoDB" id="9769319at2"/>
<evidence type="ECO:0000313" key="3">
    <source>
        <dbReference type="EMBL" id="AZK45202.1"/>
    </source>
</evidence>
<proteinExistence type="predicted"/>
<dbReference type="PROSITE" id="PS51257">
    <property type="entry name" value="PROKAR_LIPOPROTEIN"/>
    <property type="match status" value="1"/>
</dbReference>
<reference evidence="3 4" key="1">
    <citation type="submission" date="2018-11" db="EMBL/GenBank/DDBJ databases">
        <title>Genome sequencing of Paenibacillus lentus DSM25539(T).</title>
        <authorList>
            <person name="Kook J.-K."/>
            <person name="Park S.-N."/>
            <person name="Lim Y.K."/>
        </authorList>
    </citation>
    <scope>NUCLEOTIDE SEQUENCE [LARGE SCALE GENOMIC DNA]</scope>
    <source>
        <strain evidence="3 4">DSM 25539</strain>
    </source>
</reference>
<dbReference type="Proteomes" id="UP000273145">
    <property type="component" value="Chromosome"/>
</dbReference>
<name>A0A3S8RQJ5_9BACL</name>
<dbReference type="GO" id="GO:0030976">
    <property type="term" value="F:thiamine pyrophosphate binding"/>
    <property type="evidence" value="ECO:0007669"/>
    <property type="project" value="TreeGrafter"/>
</dbReference>
<dbReference type="InterPro" id="IPR026045">
    <property type="entry name" value="Ferric-bd"/>
</dbReference>
<dbReference type="EMBL" id="CP034248">
    <property type="protein sequence ID" value="AZK45202.1"/>
    <property type="molecule type" value="Genomic_DNA"/>
</dbReference>
<accession>A0A3S8RQJ5</accession>
<dbReference type="PANTHER" id="PTHR30006:SF2">
    <property type="entry name" value="ABC TRANSPORTER SUBSTRATE-BINDING PROTEIN"/>
    <property type="match status" value="1"/>
</dbReference>
<organism evidence="3 4">
    <name type="scientific">Paenibacillus lentus</name>
    <dbReference type="NCBI Taxonomy" id="1338368"/>
    <lineage>
        <taxon>Bacteria</taxon>
        <taxon>Bacillati</taxon>
        <taxon>Bacillota</taxon>
        <taxon>Bacilli</taxon>
        <taxon>Bacillales</taxon>
        <taxon>Paenibacillaceae</taxon>
        <taxon>Paenibacillus</taxon>
    </lineage>
</organism>
<protein>
    <submittedName>
        <fullName evidence="3">ABC transporter substrate-binding protein</fullName>
    </submittedName>
</protein>
<keyword evidence="4" id="KW-1185">Reference proteome</keyword>
<dbReference type="GO" id="GO:0030975">
    <property type="term" value="F:thiamine binding"/>
    <property type="evidence" value="ECO:0007669"/>
    <property type="project" value="TreeGrafter"/>
</dbReference>
<evidence type="ECO:0000256" key="2">
    <source>
        <dbReference type="SAM" id="SignalP"/>
    </source>
</evidence>
<dbReference type="GO" id="GO:0030288">
    <property type="term" value="C:outer membrane-bounded periplasmic space"/>
    <property type="evidence" value="ECO:0007669"/>
    <property type="project" value="TreeGrafter"/>
</dbReference>
<evidence type="ECO:0000313" key="4">
    <source>
        <dbReference type="Proteomes" id="UP000273145"/>
    </source>
</evidence>
<dbReference type="GO" id="GO:0015888">
    <property type="term" value="P:thiamine transport"/>
    <property type="evidence" value="ECO:0007669"/>
    <property type="project" value="TreeGrafter"/>
</dbReference>
<feature type="chain" id="PRO_5019535991" evidence="2">
    <location>
        <begin position="32"/>
        <end position="357"/>
    </location>
</feature>
<dbReference type="Pfam" id="PF13343">
    <property type="entry name" value="SBP_bac_6"/>
    <property type="match status" value="1"/>
</dbReference>
<dbReference type="Gene3D" id="3.40.190.10">
    <property type="entry name" value="Periplasmic binding protein-like II"/>
    <property type="match status" value="2"/>
</dbReference>
<sequence length="357" mass="38274">MAMKKWMSSITALTMAAVLFTGCGSTGGNSAAPANNGGQDAAPEKPQGKLTVYVGFQEDHAVAAIKKFTEDTGIQASMIRMSGGEILAKVRAEQGNPQADVWYGGPADTFVQATAEELLQPYTSPIAEKIDAKYKDPDGNWTGIYVGALGFASNKEFLAKKGLEAPKTWEDLLNPAYKGEIVMADPASSGTAYTAMYTVLKVMGSEEKGFEYLSKLHPQIQQYTTSGSAPGRMVGMGEAGVGVLFAHDVIKYQEEGFDSLELTIPEDGTGYETGAIGIIKNTKNEELAQKFVDWALSPAGQEVGKTVGSYQNLTNPDAVGPEKAVKLSDINTIDYDVVEAGKERQRLIDKWSVEVKK</sequence>
<keyword evidence="1 2" id="KW-0732">Signal</keyword>
<gene>
    <name evidence="3" type="ORF">EIM92_02465</name>
</gene>
<dbReference type="SUPFAM" id="SSF53850">
    <property type="entry name" value="Periplasmic binding protein-like II"/>
    <property type="match status" value="1"/>
</dbReference>
<dbReference type="KEGG" id="plen:EIM92_02465"/>
<dbReference type="PANTHER" id="PTHR30006">
    <property type="entry name" value="THIAMINE-BINDING PERIPLASMIC PROTEIN-RELATED"/>
    <property type="match status" value="1"/>
</dbReference>
<dbReference type="RefSeq" id="WP_125081321.1">
    <property type="nucleotide sequence ID" value="NZ_CP034248.1"/>
</dbReference>
<feature type="signal peptide" evidence="2">
    <location>
        <begin position="1"/>
        <end position="31"/>
    </location>
</feature>